<dbReference type="SUPFAM" id="SSF53850">
    <property type="entry name" value="Periplasmic binding protein-like II"/>
    <property type="match status" value="1"/>
</dbReference>
<dbReference type="CDD" id="cd07012">
    <property type="entry name" value="PBP2_Bug_TTT"/>
    <property type="match status" value="1"/>
</dbReference>
<dbReference type="Gene3D" id="3.40.190.10">
    <property type="entry name" value="Periplasmic binding protein-like II"/>
    <property type="match status" value="1"/>
</dbReference>
<dbReference type="InterPro" id="IPR005064">
    <property type="entry name" value="BUG"/>
</dbReference>
<dbReference type="Pfam" id="PF03401">
    <property type="entry name" value="TctC"/>
    <property type="match status" value="1"/>
</dbReference>
<dbReference type="PANTHER" id="PTHR42928:SF5">
    <property type="entry name" value="BLR1237 PROTEIN"/>
    <property type="match status" value="1"/>
</dbReference>
<evidence type="ECO:0000256" key="1">
    <source>
        <dbReference type="ARBA" id="ARBA00006987"/>
    </source>
</evidence>
<evidence type="ECO:0000313" key="3">
    <source>
        <dbReference type="Proteomes" id="UP001595593"/>
    </source>
</evidence>
<dbReference type="Gene3D" id="3.40.190.150">
    <property type="entry name" value="Bordetella uptake gene, domain 1"/>
    <property type="match status" value="1"/>
</dbReference>
<name>A0ABV7G0Y5_9PROT</name>
<dbReference type="InterPro" id="IPR006311">
    <property type="entry name" value="TAT_signal"/>
</dbReference>
<organism evidence="2 3">
    <name type="scientific">Teichococcus globiformis</name>
    <dbReference type="NCBI Taxonomy" id="2307229"/>
    <lineage>
        <taxon>Bacteria</taxon>
        <taxon>Pseudomonadati</taxon>
        <taxon>Pseudomonadota</taxon>
        <taxon>Alphaproteobacteria</taxon>
        <taxon>Acetobacterales</taxon>
        <taxon>Roseomonadaceae</taxon>
        <taxon>Roseomonas</taxon>
    </lineage>
</organism>
<keyword evidence="3" id="KW-1185">Reference proteome</keyword>
<comment type="similarity">
    <text evidence="1">Belongs to the UPF0065 (bug) family.</text>
</comment>
<dbReference type="EMBL" id="JBHRTN010000009">
    <property type="protein sequence ID" value="MFC3125533.1"/>
    <property type="molecule type" value="Genomic_DNA"/>
</dbReference>
<evidence type="ECO:0000313" key="2">
    <source>
        <dbReference type="EMBL" id="MFC3125533.1"/>
    </source>
</evidence>
<protein>
    <submittedName>
        <fullName evidence="2">Tripartite tricarboxylate transporter substrate binding protein</fullName>
    </submittedName>
</protein>
<comment type="caution">
    <text evidence="2">The sequence shown here is derived from an EMBL/GenBank/DDBJ whole genome shotgun (WGS) entry which is preliminary data.</text>
</comment>
<reference evidence="3" key="1">
    <citation type="journal article" date="2019" name="Int. J. Syst. Evol. Microbiol.">
        <title>The Global Catalogue of Microorganisms (GCM) 10K type strain sequencing project: providing services to taxonomists for standard genome sequencing and annotation.</title>
        <authorList>
            <consortium name="The Broad Institute Genomics Platform"/>
            <consortium name="The Broad Institute Genome Sequencing Center for Infectious Disease"/>
            <person name="Wu L."/>
            <person name="Ma J."/>
        </authorList>
    </citation>
    <scope>NUCLEOTIDE SEQUENCE [LARGE SCALE GENOMIC DNA]</scope>
    <source>
        <strain evidence="3">KCTC 52094</strain>
    </source>
</reference>
<dbReference type="PANTHER" id="PTHR42928">
    <property type="entry name" value="TRICARBOXYLATE-BINDING PROTEIN"/>
    <property type="match status" value="1"/>
</dbReference>
<sequence length="326" mass="35170">MTKLTQGRRGFLGAAGGLAGGLAMPALAQERFPSKAFRVLVPWAPGGATDVLMRALCEAASQRLRQPVVVENKSGAGGILGAQALVSSRPDGYTLSQMPVSVFRYPQMVEKPPFDPLADFTWILQLTGYLFGTVVRADAPWQTFGEFLAHAKANPGKVTYGSPGAGTSLHITMEQIGRGQGIEWTHVPFRGAAENLQALLAGQITSSSDSSTWAELVKDGRLRLLCTWGPTRAKRFPEVPTLREAGINIVSDSPYGLAGPAGLDPQVVKVLHDAFHEALLDPLHRGVLDRYDMSVAYLNSEDYAAAARRQYRDDGEMIRRLGLRAG</sequence>
<dbReference type="PROSITE" id="PS51318">
    <property type="entry name" value="TAT"/>
    <property type="match status" value="1"/>
</dbReference>
<dbReference type="Proteomes" id="UP001595593">
    <property type="component" value="Unassembled WGS sequence"/>
</dbReference>
<dbReference type="InterPro" id="IPR042100">
    <property type="entry name" value="Bug_dom1"/>
</dbReference>
<proteinExistence type="inferred from homology"/>
<accession>A0ABV7G0Y5</accession>
<dbReference type="RefSeq" id="WP_379596287.1">
    <property type="nucleotide sequence ID" value="NZ_JBHRTN010000009.1"/>
</dbReference>
<gene>
    <name evidence="2" type="ORF">ACFOD4_10705</name>
</gene>
<dbReference type="PIRSF" id="PIRSF017082">
    <property type="entry name" value="YflP"/>
    <property type="match status" value="1"/>
</dbReference>